<reference evidence="4 5" key="1">
    <citation type="submission" date="2020-08" db="EMBL/GenBank/DDBJ databases">
        <title>Cohnella phylogeny.</title>
        <authorList>
            <person name="Dunlap C."/>
        </authorList>
    </citation>
    <scope>NUCLEOTIDE SEQUENCE [LARGE SCALE GENOMIC DNA]</scope>
    <source>
        <strain evidence="4 5">DSM 25239</strain>
    </source>
</reference>
<proteinExistence type="predicted"/>
<dbReference type="InterPro" id="IPR000182">
    <property type="entry name" value="GNAT_dom"/>
</dbReference>
<dbReference type="EMBL" id="JACJVR010000032">
    <property type="protein sequence ID" value="MBB6691634.1"/>
    <property type="molecule type" value="Genomic_DNA"/>
</dbReference>
<dbReference type="GO" id="GO:0016747">
    <property type="term" value="F:acyltransferase activity, transferring groups other than amino-acyl groups"/>
    <property type="evidence" value="ECO:0007669"/>
    <property type="project" value="InterPro"/>
</dbReference>
<dbReference type="PROSITE" id="PS51186">
    <property type="entry name" value="GNAT"/>
    <property type="match status" value="1"/>
</dbReference>
<keyword evidence="2" id="KW-0012">Acyltransferase</keyword>
<keyword evidence="5" id="KW-1185">Reference proteome</keyword>
<dbReference type="Gene3D" id="3.40.630.30">
    <property type="match status" value="1"/>
</dbReference>
<gene>
    <name evidence="4" type="ORF">H7B90_09500</name>
</gene>
<protein>
    <submittedName>
        <fullName evidence="4">GNAT family N-acetyltransferase</fullName>
    </submittedName>
</protein>
<dbReference type="PANTHER" id="PTHR43877:SF2">
    <property type="entry name" value="AMINOALKYLPHOSPHONATE N-ACETYLTRANSFERASE-RELATED"/>
    <property type="match status" value="1"/>
</dbReference>
<accession>A0A841U126</accession>
<dbReference type="Proteomes" id="UP000553776">
    <property type="component" value="Unassembled WGS sequence"/>
</dbReference>
<evidence type="ECO:0000259" key="3">
    <source>
        <dbReference type="PROSITE" id="PS51186"/>
    </source>
</evidence>
<dbReference type="CDD" id="cd04301">
    <property type="entry name" value="NAT_SF"/>
    <property type="match status" value="1"/>
</dbReference>
<dbReference type="InterPro" id="IPR016181">
    <property type="entry name" value="Acyl_CoA_acyltransferase"/>
</dbReference>
<organism evidence="4 5">
    <name type="scientific">Cohnella xylanilytica</name>
    <dbReference type="NCBI Taxonomy" id="557555"/>
    <lineage>
        <taxon>Bacteria</taxon>
        <taxon>Bacillati</taxon>
        <taxon>Bacillota</taxon>
        <taxon>Bacilli</taxon>
        <taxon>Bacillales</taxon>
        <taxon>Paenibacillaceae</taxon>
        <taxon>Cohnella</taxon>
    </lineage>
</organism>
<name>A0A841U126_9BACL</name>
<dbReference type="AlphaFoldDB" id="A0A841U126"/>
<sequence>MQIEKLVPEDKRRLLKLYRTVTADLRKDGVKQWDLFYPNGFVVKKDLLRGTAFGIRDGGRIVAAVVVDREMSDLYGPLDWEDREGTPACIHRLAVHPELQGRGVGKRLLAFAENEAREIGGTSIRLDVFSGNPGALSLYGKNGYREVGRVRYPMRKLPYFCMEKRL</sequence>
<dbReference type="InterPro" id="IPR050832">
    <property type="entry name" value="Bact_Acetyltransf"/>
</dbReference>
<dbReference type="Pfam" id="PF00583">
    <property type="entry name" value="Acetyltransf_1"/>
    <property type="match status" value="1"/>
</dbReference>
<feature type="domain" description="N-acetyltransferase" evidence="3">
    <location>
        <begin position="1"/>
        <end position="166"/>
    </location>
</feature>
<dbReference type="SUPFAM" id="SSF55729">
    <property type="entry name" value="Acyl-CoA N-acyltransferases (Nat)"/>
    <property type="match status" value="1"/>
</dbReference>
<keyword evidence="1 4" id="KW-0808">Transferase</keyword>
<evidence type="ECO:0000256" key="1">
    <source>
        <dbReference type="ARBA" id="ARBA00022679"/>
    </source>
</evidence>
<evidence type="ECO:0000313" key="4">
    <source>
        <dbReference type="EMBL" id="MBB6691634.1"/>
    </source>
</evidence>
<evidence type="ECO:0000313" key="5">
    <source>
        <dbReference type="Proteomes" id="UP000553776"/>
    </source>
</evidence>
<comment type="caution">
    <text evidence="4">The sequence shown here is derived from an EMBL/GenBank/DDBJ whole genome shotgun (WGS) entry which is preliminary data.</text>
</comment>
<dbReference type="PANTHER" id="PTHR43877">
    <property type="entry name" value="AMINOALKYLPHOSPHONATE N-ACETYLTRANSFERASE-RELATED-RELATED"/>
    <property type="match status" value="1"/>
</dbReference>
<evidence type="ECO:0000256" key="2">
    <source>
        <dbReference type="ARBA" id="ARBA00023315"/>
    </source>
</evidence>
<dbReference type="RefSeq" id="WP_185135630.1">
    <property type="nucleotide sequence ID" value="NZ_JACJVR010000032.1"/>
</dbReference>